<dbReference type="InterPro" id="IPR014729">
    <property type="entry name" value="Rossmann-like_a/b/a_fold"/>
</dbReference>
<dbReference type="PANTHER" id="PTHR46268">
    <property type="entry name" value="STRESS RESPONSE PROTEIN NHAX"/>
    <property type="match status" value="1"/>
</dbReference>
<proteinExistence type="inferred from homology"/>
<dbReference type="InterPro" id="IPR006015">
    <property type="entry name" value="Universal_stress_UspA"/>
</dbReference>
<dbReference type="Proteomes" id="UP001220509">
    <property type="component" value="Chromosome"/>
</dbReference>
<dbReference type="PANTHER" id="PTHR46268:SF6">
    <property type="entry name" value="UNIVERSAL STRESS PROTEIN UP12"/>
    <property type="match status" value="1"/>
</dbReference>
<dbReference type="InterPro" id="IPR006016">
    <property type="entry name" value="UspA"/>
</dbReference>
<dbReference type="AlphaFoldDB" id="A0AAX3LXA5"/>
<evidence type="ECO:0000313" key="4">
    <source>
        <dbReference type="Proteomes" id="UP001220509"/>
    </source>
</evidence>
<dbReference type="PRINTS" id="PR01438">
    <property type="entry name" value="UNVRSLSTRESS"/>
</dbReference>
<dbReference type="EMBL" id="CP117416">
    <property type="protein sequence ID" value="WCT53878.1"/>
    <property type="molecule type" value="Genomic_DNA"/>
</dbReference>
<evidence type="ECO:0000259" key="2">
    <source>
        <dbReference type="Pfam" id="PF00582"/>
    </source>
</evidence>
<dbReference type="RefSeq" id="WP_273612439.1">
    <property type="nucleotide sequence ID" value="NZ_CP117416.1"/>
</dbReference>
<dbReference type="Gene3D" id="3.40.50.620">
    <property type="entry name" value="HUPs"/>
    <property type="match status" value="1"/>
</dbReference>
<comment type="similarity">
    <text evidence="1">Belongs to the universal stress protein A family.</text>
</comment>
<gene>
    <name evidence="3" type="ORF">PQ456_11705</name>
</gene>
<dbReference type="CDD" id="cd00293">
    <property type="entry name" value="USP-like"/>
    <property type="match status" value="1"/>
</dbReference>
<dbReference type="KEGG" id="pka:PQ456_11705"/>
<accession>A0AAX3LXA5</accession>
<reference evidence="3 4" key="1">
    <citation type="submission" date="2023-02" db="EMBL/GenBank/DDBJ databases">
        <title>Genome sequence of Paenibacillus kyungheensis KACC 18744.</title>
        <authorList>
            <person name="Kim S."/>
            <person name="Heo J."/>
            <person name="Kwon S.-W."/>
        </authorList>
    </citation>
    <scope>NUCLEOTIDE SEQUENCE [LARGE SCALE GENOMIC DNA]</scope>
    <source>
        <strain evidence="3 4">KACC 18744</strain>
    </source>
</reference>
<dbReference type="Pfam" id="PF00582">
    <property type="entry name" value="Usp"/>
    <property type="match status" value="1"/>
</dbReference>
<organism evidence="3 4">
    <name type="scientific">Paenibacillus kyungheensis</name>
    <dbReference type="NCBI Taxonomy" id="1452732"/>
    <lineage>
        <taxon>Bacteria</taxon>
        <taxon>Bacillati</taxon>
        <taxon>Bacillota</taxon>
        <taxon>Bacilli</taxon>
        <taxon>Bacillales</taxon>
        <taxon>Paenibacillaceae</taxon>
        <taxon>Paenibacillus</taxon>
    </lineage>
</organism>
<protein>
    <submittedName>
        <fullName evidence="3">Universal stress protein</fullName>
    </submittedName>
</protein>
<feature type="domain" description="UspA" evidence="2">
    <location>
        <begin position="5"/>
        <end position="142"/>
    </location>
</feature>
<keyword evidence="4" id="KW-1185">Reference proteome</keyword>
<sequence>MSLSHILVPYDGSEHSQKALEKAVSLGTELNAQIEVLYVDSTSTEILEQPLVIPTHELESYFDHEEEDVRLNLRRLISTIPNAQATVIQGSAGKGIVKYADRIEADLIIMGSRGLGTVSEFVMGSVSHYVTQRAKSPVMIVK</sequence>
<dbReference type="SUPFAM" id="SSF52402">
    <property type="entry name" value="Adenine nucleotide alpha hydrolases-like"/>
    <property type="match status" value="1"/>
</dbReference>
<name>A0AAX3LXA5_9BACL</name>
<evidence type="ECO:0000256" key="1">
    <source>
        <dbReference type="ARBA" id="ARBA00008791"/>
    </source>
</evidence>
<evidence type="ECO:0000313" key="3">
    <source>
        <dbReference type="EMBL" id="WCT53878.1"/>
    </source>
</evidence>